<evidence type="ECO:0000259" key="6">
    <source>
        <dbReference type="PROSITE" id="PS51352"/>
    </source>
</evidence>
<dbReference type="Gene3D" id="3.40.30.10">
    <property type="entry name" value="Glutaredoxin"/>
    <property type="match status" value="1"/>
</dbReference>
<keyword evidence="8" id="KW-1185">Reference proteome</keyword>
<dbReference type="InterPro" id="IPR050553">
    <property type="entry name" value="Thioredoxin_ResA/DsbE_sf"/>
</dbReference>
<dbReference type="EMBL" id="QBKT01000009">
    <property type="protein sequence ID" value="PTX59520.1"/>
    <property type="molecule type" value="Genomic_DNA"/>
</dbReference>
<sequence>MLRSLSKKNKKIVFGITVFTAISTLYVCIPQKEHSTLSGNSSEISLKKNTKKDNISTLKSEQTIVVTGTSDDAGVFERPNFLNNTYLFGKPHQDIEKTIQKDSITFVLKNIEKPLYMEFSPSGDENFFSSRIFIQPTDTVKFEIKNNVLKFTGKNAAQNNLYAALEAQTPDYSRFPYNGNLFLYKNGIQSIYEQKQAFLEKYQTENSLSPEFVAIFKKHLKFEYVDNLVSPRTISVQNGKFYVNDYDALPSLIEKEYGNSEIPFDLTSYLDNITVKDFQDFSAMRHTDFLKNSLTACIRHYFVKTTAPYFSKEYFIAEKEFIETNFSGEIRDYALGRMIVDYYNKGFAFGLHRIQFMQKKIDEYMASVKGKTMHIEAMQTILKDINTYDFKLSESALNAKMINHLGDTITLQSIFDRSHQRVKVIDFWASWCPPCIKQIKENKPFKDRLSVENNVEWIYLSIDTDKEKWLAKQEELSETLHFRNSYLLLKGKKSSLAKALNVQQIPRYLIINEQNKIVVNNAPSPNNEEAFEKIIDEIKPSALLTYRE</sequence>
<dbReference type="CDD" id="cd02966">
    <property type="entry name" value="TlpA_like_family"/>
    <property type="match status" value="1"/>
</dbReference>
<dbReference type="Proteomes" id="UP000244090">
    <property type="component" value="Unassembled WGS sequence"/>
</dbReference>
<dbReference type="InterPro" id="IPR013766">
    <property type="entry name" value="Thioredoxin_domain"/>
</dbReference>
<dbReference type="InterPro" id="IPR013740">
    <property type="entry name" value="Redoxin"/>
</dbReference>
<proteinExistence type="predicted"/>
<keyword evidence="4" id="KW-0676">Redox-active center</keyword>
<keyword evidence="5" id="KW-0812">Transmembrane</keyword>
<comment type="subcellular location">
    <subcellularLocation>
        <location evidence="1">Cell envelope</location>
    </subcellularLocation>
</comment>
<name>A0A2T6BTW6_9FLAO</name>
<dbReference type="PROSITE" id="PS51352">
    <property type="entry name" value="THIOREDOXIN_2"/>
    <property type="match status" value="1"/>
</dbReference>
<accession>A0A2T6BTW6</accession>
<keyword evidence="5" id="KW-0472">Membrane</keyword>
<dbReference type="GO" id="GO:0030313">
    <property type="term" value="C:cell envelope"/>
    <property type="evidence" value="ECO:0007669"/>
    <property type="project" value="UniProtKB-SubCell"/>
</dbReference>
<dbReference type="PANTHER" id="PTHR42852:SF6">
    <property type="entry name" value="THIOL:DISULFIDE INTERCHANGE PROTEIN DSBE"/>
    <property type="match status" value="1"/>
</dbReference>
<keyword evidence="5" id="KW-1133">Transmembrane helix</keyword>
<dbReference type="InterPro" id="IPR036249">
    <property type="entry name" value="Thioredoxin-like_sf"/>
</dbReference>
<dbReference type="AlphaFoldDB" id="A0A2T6BTW6"/>
<evidence type="ECO:0000256" key="1">
    <source>
        <dbReference type="ARBA" id="ARBA00004196"/>
    </source>
</evidence>
<dbReference type="OrthoDB" id="1098640at2"/>
<keyword evidence="2" id="KW-0201">Cytochrome c-type biogenesis</keyword>
<keyword evidence="3" id="KW-1015">Disulfide bond</keyword>
<feature type="transmembrane region" description="Helical" evidence="5">
    <location>
        <begin position="12"/>
        <end position="29"/>
    </location>
</feature>
<evidence type="ECO:0000256" key="2">
    <source>
        <dbReference type="ARBA" id="ARBA00022748"/>
    </source>
</evidence>
<evidence type="ECO:0000313" key="7">
    <source>
        <dbReference type="EMBL" id="PTX59520.1"/>
    </source>
</evidence>
<evidence type="ECO:0000256" key="4">
    <source>
        <dbReference type="ARBA" id="ARBA00023284"/>
    </source>
</evidence>
<feature type="domain" description="Thioredoxin" evidence="6">
    <location>
        <begin position="390"/>
        <end position="540"/>
    </location>
</feature>
<dbReference type="PANTHER" id="PTHR42852">
    <property type="entry name" value="THIOL:DISULFIDE INTERCHANGE PROTEIN DSBE"/>
    <property type="match status" value="1"/>
</dbReference>
<evidence type="ECO:0000256" key="5">
    <source>
        <dbReference type="SAM" id="Phobius"/>
    </source>
</evidence>
<reference evidence="7 8" key="1">
    <citation type="submission" date="2018-04" db="EMBL/GenBank/DDBJ databases">
        <title>Genomic Encyclopedia of Archaeal and Bacterial Type Strains, Phase II (KMG-II): from individual species to whole genera.</title>
        <authorList>
            <person name="Goeker M."/>
        </authorList>
    </citation>
    <scope>NUCLEOTIDE SEQUENCE [LARGE SCALE GENOMIC DNA]</scope>
    <source>
        <strain evidence="7 8">DSM 25731</strain>
    </source>
</reference>
<dbReference type="RefSeq" id="WP_108116222.1">
    <property type="nucleotide sequence ID" value="NZ_QBKT01000009.1"/>
</dbReference>
<protein>
    <submittedName>
        <fullName evidence="7">Thioredoxin-like protein</fullName>
    </submittedName>
</protein>
<gene>
    <name evidence="7" type="ORF">C8N46_109109</name>
</gene>
<evidence type="ECO:0000313" key="8">
    <source>
        <dbReference type="Proteomes" id="UP000244090"/>
    </source>
</evidence>
<organism evidence="7 8">
    <name type="scientific">Kordia periserrulae</name>
    <dbReference type="NCBI Taxonomy" id="701523"/>
    <lineage>
        <taxon>Bacteria</taxon>
        <taxon>Pseudomonadati</taxon>
        <taxon>Bacteroidota</taxon>
        <taxon>Flavobacteriia</taxon>
        <taxon>Flavobacteriales</taxon>
        <taxon>Flavobacteriaceae</taxon>
        <taxon>Kordia</taxon>
    </lineage>
</organism>
<comment type="caution">
    <text evidence="7">The sequence shown here is derived from an EMBL/GenBank/DDBJ whole genome shotgun (WGS) entry which is preliminary data.</text>
</comment>
<dbReference type="Pfam" id="PF08534">
    <property type="entry name" value="Redoxin"/>
    <property type="match status" value="1"/>
</dbReference>
<evidence type="ECO:0000256" key="3">
    <source>
        <dbReference type="ARBA" id="ARBA00023157"/>
    </source>
</evidence>
<dbReference type="SUPFAM" id="SSF52833">
    <property type="entry name" value="Thioredoxin-like"/>
    <property type="match status" value="1"/>
</dbReference>
<dbReference type="GO" id="GO:0017004">
    <property type="term" value="P:cytochrome complex assembly"/>
    <property type="evidence" value="ECO:0007669"/>
    <property type="project" value="UniProtKB-KW"/>
</dbReference>